<organism evidence="1 2">
    <name type="scientific">Chamaesiphon polymorphus CCALA 037</name>
    <dbReference type="NCBI Taxonomy" id="2107692"/>
    <lineage>
        <taxon>Bacteria</taxon>
        <taxon>Bacillati</taxon>
        <taxon>Cyanobacteriota</taxon>
        <taxon>Cyanophyceae</taxon>
        <taxon>Gomontiellales</taxon>
        <taxon>Chamaesiphonaceae</taxon>
        <taxon>Chamaesiphon</taxon>
    </lineage>
</organism>
<name>A0A2T1FGP8_9CYAN</name>
<dbReference type="Proteomes" id="UP000238937">
    <property type="component" value="Unassembled WGS sequence"/>
</dbReference>
<accession>A0A2T1FGP8</accession>
<gene>
    <name evidence="1" type="ORF">C7B77_25810</name>
</gene>
<evidence type="ECO:0000313" key="1">
    <source>
        <dbReference type="EMBL" id="PSB44134.1"/>
    </source>
</evidence>
<dbReference type="OrthoDB" id="583296at2"/>
<evidence type="ECO:0000313" key="2">
    <source>
        <dbReference type="Proteomes" id="UP000238937"/>
    </source>
</evidence>
<dbReference type="EMBL" id="PVWO01000531">
    <property type="protein sequence ID" value="PSB44134.1"/>
    <property type="molecule type" value="Genomic_DNA"/>
</dbReference>
<dbReference type="AlphaFoldDB" id="A0A2T1FGP8"/>
<keyword evidence="2" id="KW-1185">Reference proteome</keyword>
<comment type="caution">
    <text evidence="1">The sequence shown here is derived from an EMBL/GenBank/DDBJ whole genome shotgun (WGS) entry which is preliminary data.</text>
</comment>
<sequence>MNNSLTEIWNCPEAFEFICTQKWDGLAPTDLDNVRHCDVCNERVYWSANPEEFVTNSTQGRCVAVPRTAMPLDGEMAGRVSPEYYRDRAIHKAEYQLWQSGWNLILDRDPFFILFLIRKGYPDALELYIELATKLPDERELTRRAHILLARSENRQQFVRYLLNIGCINEAIAITRSTQDRSIGDSTIRTLLSMNLVAEARQLLPTLGGDREYYRCICAIADKMSELGQHGAAIELYENYLANITSNFTEMELQISNRLLDVRLLDLFSNLVVDFPVEADFVKNTCEVLTDEPRRKKFVIYLLDNKHIELAVAIAKTIEQDSHLLMYLVARFSELNEVEAAQKIVSIQASGQAQFDGLNWILSRLRSSQQIGRAIEVCQWYLANIQNIPTDLEAEVLQQISSLRLRLDRS</sequence>
<dbReference type="RefSeq" id="WP_106311736.1">
    <property type="nucleotide sequence ID" value="NZ_PVWO01000531.1"/>
</dbReference>
<reference evidence="1 2" key="1">
    <citation type="submission" date="2018-03" db="EMBL/GenBank/DDBJ databases">
        <title>The ancient ancestry and fast evolution of plastids.</title>
        <authorList>
            <person name="Moore K.R."/>
            <person name="Magnabosco C."/>
            <person name="Momper L."/>
            <person name="Gold D.A."/>
            <person name="Bosak T."/>
            <person name="Fournier G.P."/>
        </authorList>
    </citation>
    <scope>NUCLEOTIDE SEQUENCE [LARGE SCALE GENOMIC DNA]</scope>
    <source>
        <strain evidence="1 2">CCALA 037</strain>
    </source>
</reference>
<protein>
    <submittedName>
        <fullName evidence="1">Uncharacterized protein</fullName>
    </submittedName>
</protein>
<proteinExistence type="predicted"/>